<dbReference type="AlphaFoldDB" id="A0A401UGA9"/>
<sequence>MNINKAIRKQKKTYKGFMLSMCFIFVLLPIMLIVSKIANIYFIIYLIFNELLIVIVMILRFDEEYIDFKLEGYKISIWCGFAKDKFIIICKKVVFVHTENQGMDLEIIIITKSKFRNEKIHPLDVKFLKKYPYVAQMYRKIKIENPEETYFYFIIKHGGFRKYVLLDYVYRSCVGAIFSSDAIEKIKEYREYCIKPH</sequence>
<evidence type="ECO:0000256" key="1">
    <source>
        <dbReference type="SAM" id="Phobius"/>
    </source>
</evidence>
<comment type="caution">
    <text evidence="2">The sequence shown here is derived from an EMBL/GenBank/DDBJ whole genome shotgun (WGS) entry which is preliminary data.</text>
</comment>
<organism evidence="2 3">
    <name type="scientific">Clostridium tagluense</name>
    <dbReference type="NCBI Taxonomy" id="360422"/>
    <lineage>
        <taxon>Bacteria</taxon>
        <taxon>Bacillati</taxon>
        <taxon>Bacillota</taxon>
        <taxon>Clostridia</taxon>
        <taxon>Eubacteriales</taxon>
        <taxon>Clostridiaceae</taxon>
        <taxon>Clostridium</taxon>
    </lineage>
</organism>
<feature type="transmembrane region" description="Helical" evidence="1">
    <location>
        <begin position="40"/>
        <end position="59"/>
    </location>
</feature>
<dbReference type="Proteomes" id="UP000287872">
    <property type="component" value="Unassembled WGS sequence"/>
</dbReference>
<dbReference type="OrthoDB" id="1937989at2"/>
<dbReference type="RefSeq" id="WP_124997089.1">
    <property type="nucleotide sequence ID" value="NZ_BHYK01000001.1"/>
</dbReference>
<name>A0A401UGA9_9CLOT</name>
<keyword evidence="1" id="KW-0812">Transmembrane</keyword>
<accession>A0A401UGA9</accession>
<dbReference type="EMBL" id="BHYK01000001">
    <property type="protein sequence ID" value="GCD08536.1"/>
    <property type="molecule type" value="Genomic_DNA"/>
</dbReference>
<evidence type="ECO:0000313" key="3">
    <source>
        <dbReference type="Proteomes" id="UP000287872"/>
    </source>
</evidence>
<keyword evidence="1" id="KW-1133">Transmembrane helix</keyword>
<keyword evidence="3" id="KW-1185">Reference proteome</keyword>
<feature type="transmembrane region" description="Helical" evidence="1">
    <location>
        <begin position="16"/>
        <end position="34"/>
    </location>
</feature>
<proteinExistence type="predicted"/>
<reference evidence="2 3" key="1">
    <citation type="submission" date="2018-11" db="EMBL/GenBank/DDBJ databases">
        <title>Genome sequencing and assembly of Clostridium tagluense strain A121.</title>
        <authorList>
            <person name="Murakami T."/>
            <person name="Segawa T."/>
            <person name="Shcherbakova V.A."/>
            <person name="Mori H."/>
            <person name="Yoshimura Y."/>
        </authorList>
    </citation>
    <scope>NUCLEOTIDE SEQUENCE [LARGE SCALE GENOMIC DNA]</scope>
    <source>
        <strain evidence="2 3">A121</strain>
    </source>
</reference>
<keyword evidence="1" id="KW-0472">Membrane</keyword>
<evidence type="ECO:0008006" key="4">
    <source>
        <dbReference type="Google" id="ProtNLM"/>
    </source>
</evidence>
<evidence type="ECO:0000313" key="2">
    <source>
        <dbReference type="EMBL" id="GCD08536.1"/>
    </source>
</evidence>
<gene>
    <name evidence="2" type="ORF">Ctaglu_01590</name>
</gene>
<protein>
    <recommendedName>
        <fullName evidence="4">Transmembrane protein</fullName>
    </recommendedName>
</protein>